<reference evidence="4" key="1">
    <citation type="submission" date="2023-05" db="EMBL/GenBank/DDBJ databases">
        <authorList>
            <person name="Huff M."/>
        </authorList>
    </citation>
    <scope>NUCLEOTIDE SEQUENCE</scope>
</reference>
<accession>A0AAD2DTL9</accession>
<dbReference type="GO" id="GO:0016787">
    <property type="term" value="F:hydrolase activity"/>
    <property type="evidence" value="ECO:0007669"/>
    <property type="project" value="UniProtKB-KW"/>
</dbReference>
<dbReference type="PANTHER" id="PTHR32241">
    <property type="entry name" value="PATATIN-LIKE PROTEIN 6"/>
    <property type="match status" value="1"/>
</dbReference>
<evidence type="ECO:0000256" key="2">
    <source>
        <dbReference type="ARBA" id="ARBA00022801"/>
    </source>
</evidence>
<protein>
    <submittedName>
        <fullName evidence="4">Uncharacterized protein</fullName>
    </submittedName>
</protein>
<dbReference type="GO" id="GO:0016042">
    <property type="term" value="P:lipid catabolic process"/>
    <property type="evidence" value="ECO:0007669"/>
    <property type="project" value="UniProtKB-KW"/>
</dbReference>
<evidence type="ECO:0000313" key="5">
    <source>
        <dbReference type="Proteomes" id="UP000834106"/>
    </source>
</evidence>
<dbReference type="Proteomes" id="UP000834106">
    <property type="component" value="Chromosome 8"/>
</dbReference>
<sequence length="140" mass="15575">MSFPAAFVRIAGDGTSDMVDQAVSMAFGESRGNNYVRIQGGGIVTSNKENRNMLMIAEELLAQKNVESVLFSGKKLVEKTNIEKLEMICGELMKEDERRKKSIVPTVVFLACLTEVAPYSLELKRLQSQRGRVRVHKLPG</sequence>
<keyword evidence="3" id="KW-0443">Lipid metabolism</keyword>
<evidence type="ECO:0000256" key="3">
    <source>
        <dbReference type="ARBA" id="ARBA00022963"/>
    </source>
</evidence>
<name>A0AAD2DTL9_9LAMI</name>
<dbReference type="PANTHER" id="PTHR32241:SF12">
    <property type="entry name" value="OS03G0784100 PROTEIN"/>
    <property type="match status" value="1"/>
</dbReference>
<evidence type="ECO:0000313" key="4">
    <source>
        <dbReference type="EMBL" id="CAI9765699.1"/>
    </source>
</evidence>
<organism evidence="4 5">
    <name type="scientific">Fraxinus pennsylvanica</name>
    <dbReference type="NCBI Taxonomy" id="56036"/>
    <lineage>
        <taxon>Eukaryota</taxon>
        <taxon>Viridiplantae</taxon>
        <taxon>Streptophyta</taxon>
        <taxon>Embryophyta</taxon>
        <taxon>Tracheophyta</taxon>
        <taxon>Spermatophyta</taxon>
        <taxon>Magnoliopsida</taxon>
        <taxon>eudicotyledons</taxon>
        <taxon>Gunneridae</taxon>
        <taxon>Pentapetalae</taxon>
        <taxon>asterids</taxon>
        <taxon>lamiids</taxon>
        <taxon>Lamiales</taxon>
        <taxon>Oleaceae</taxon>
        <taxon>Oleeae</taxon>
        <taxon>Fraxinus</taxon>
    </lineage>
</organism>
<dbReference type="EMBL" id="OU503043">
    <property type="protein sequence ID" value="CAI9765699.1"/>
    <property type="molecule type" value="Genomic_DNA"/>
</dbReference>
<comment type="similarity">
    <text evidence="1">Belongs to the patatin family.</text>
</comment>
<keyword evidence="2" id="KW-0378">Hydrolase</keyword>
<gene>
    <name evidence="4" type="ORF">FPE_LOCUS13129</name>
</gene>
<dbReference type="Gene3D" id="3.40.1090.10">
    <property type="entry name" value="Cytosolic phospholipase A2 catalytic domain"/>
    <property type="match status" value="1"/>
</dbReference>
<keyword evidence="5" id="KW-1185">Reference proteome</keyword>
<evidence type="ECO:0000256" key="1">
    <source>
        <dbReference type="ARBA" id="ARBA00010240"/>
    </source>
</evidence>
<proteinExistence type="inferred from homology"/>
<dbReference type="AlphaFoldDB" id="A0AAD2DTL9"/>
<keyword evidence="3" id="KW-0442">Lipid degradation</keyword>